<organism evidence="1 2">
    <name type="scientific">Hygrophoropsis aurantiaca</name>
    <dbReference type="NCBI Taxonomy" id="72124"/>
    <lineage>
        <taxon>Eukaryota</taxon>
        <taxon>Fungi</taxon>
        <taxon>Dikarya</taxon>
        <taxon>Basidiomycota</taxon>
        <taxon>Agaricomycotina</taxon>
        <taxon>Agaricomycetes</taxon>
        <taxon>Agaricomycetidae</taxon>
        <taxon>Boletales</taxon>
        <taxon>Coniophorineae</taxon>
        <taxon>Hygrophoropsidaceae</taxon>
        <taxon>Hygrophoropsis</taxon>
    </lineage>
</organism>
<dbReference type="EMBL" id="MU267739">
    <property type="protein sequence ID" value="KAH7909839.1"/>
    <property type="molecule type" value="Genomic_DNA"/>
</dbReference>
<proteinExistence type="predicted"/>
<dbReference type="Proteomes" id="UP000790377">
    <property type="component" value="Unassembled WGS sequence"/>
</dbReference>
<evidence type="ECO:0000313" key="1">
    <source>
        <dbReference type="EMBL" id="KAH7909839.1"/>
    </source>
</evidence>
<name>A0ACB8A9A2_9AGAM</name>
<reference evidence="1" key="1">
    <citation type="journal article" date="2021" name="New Phytol.">
        <title>Evolutionary innovations through gain and loss of genes in the ectomycorrhizal Boletales.</title>
        <authorList>
            <person name="Wu G."/>
            <person name="Miyauchi S."/>
            <person name="Morin E."/>
            <person name="Kuo A."/>
            <person name="Drula E."/>
            <person name="Varga T."/>
            <person name="Kohler A."/>
            <person name="Feng B."/>
            <person name="Cao Y."/>
            <person name="Lipzen A."/>
            <person name="Daum C."/>
            <person name="Hundley H."/>
            <person name="Pangilinan J."/>
            <person name="Johnson J."/>
            <person name="Barry K."/>
            <person name="LaButti K."/>
            <person name="Ng V."/>
            <person name="Ahrendt S."/>
            <person name="Min B."/>
            <person name="Choi I.G."/>
            <person name="Park H."/>
            <person name="Plett J.M."/>
            <person name="Magnuson J."/>
            <person name="Spatafora J.W."/>
            <person name="Nagy L.G."/>
            <person name="Henrissat B."/>
            <person name="Grigoriev I.V."/>
            <person name="Yang Z.L."/>
            <person name="Xu J."/>
            <person name="Martin F.M."/>
        </authorList>
    </citation>
    <scope>NUCLEOTIDE SEQUENCE</scope>
    <source>
        <strain evidence="1">ATCC 28755</strain>
    </source>
</reference>
<accession>A0ACB8A9A2</accession>
<protein>
    <submittedName>
        <fullName evidence="1">Uncharacterized protein</fullName>
    </submittedName>
</protein>
<comment type="caution">
    <text evidence="1">The sequence shown here is derived from an EMBL/GenBank/DDBJ whole genome shotgun (WGS) entry which is preliminary data.</text>
</comment>
<keyword evidence="2" id="KW-1185">Reference proteome</keyword>
<sequence length="297" mass="33507">MTHARDSISALCQALNARILQSILQTGLLPGEEIAPAKKNSLEIIRVLLHNYMFDRALTTMAKAVDKITSSSPEVENCAKCDEDLWELWTTLKDSVQIYTEMQEMTRKNVTYDMKHCGGPSCPQSENIIRLRRCSGCAVARYCLKQCQRSDWKTRHRLVCKPLRLSVGPSHPKHIVRSLALLAGSEVGYWGNKITEQILAHTRKTRPDCNYLVMEFDMTALPVTVSVWPMSEYLQAFGNDSLWKELGEELKRYQGPREVRLLKLKLGNAAHILLSPHTALASCAIPAGAPREFYGSY</sequence>
<evidence type="ECO:0000313" key="2">
    <source>
        <dbReference type="Proteomes" id="UP000790377"/>
    </source>
</evidence>
<gene>
    <name evidence="1" type="ORF">BJ138DRAFT_1154313</name>
</gene>